<dbReference type="GO" id="GO:0009318">
    <property type="term" value="C:exodeoxyribonuclease VII complex"/>
    <property type="evidence" value="ECO:0007669"/>
    <property type="project" value="UniProtKB-UniRule"/>
</dbReference>
<organism evidence="7 8">
    <name type="scientific">Heliobacterium mobile</name>
    <name type="common">Heliobacillus mobilis</name>
    <dbReference type="NCBI Taxonomy" id="28064"/>
    <lineage>
        <taxon>Bacteria</taxon>
        <taxon>Bacillati</taxon>
        <taxon>Bacillota</taxon>
        <taxon>Clostridia</taxon>
        <taxon>Eubacteriales</taxon>
        <taxon>Heliobacteriaceae</taxon>
        <taxon>Heliobacterium</taxon>
    </lineage>
</organism>
<evidence type="ECO:0000256" key="1">
    <source>
        <dbReference type="ARBA" id="ARBA00009998"/>
    </source>
</evidence>
<accession>A0A6I3SK62</accession>
<keyword evidence="3 6" id="KW-0540">Nuclease</keyword>
<proteinExistence type="inferred from homology"/>
<keyword evidence="8" id="KW-1185">Reference proteome</keyword>
<dbReference type="PANTHER" id="PTHR34137:SF1">
    <property type="entry name" value="EXODEOXYRIBONUCLEASE 7 SMALL SUBUNIT"/>
    <property type="match status" value="1"/>
</dbReference>
<dbReference type="GO" id="GO:0005829">
    <property type="term" value="C:cytosol"/>
    <property type="evidence" value="ECO:0007669"/>
    <property type="project" value="TreeGrafter"/>
</dbReference>
<protein>
    <recommendedName>
        <fullName evidence="6">Exodeoxyribonuclease 7 small subunit</fullName>
        <ecNumber evidence="6">3.1.11.6</ecNumber>
    </recommendedName>
    <alternativeName>
        <fullName evidence="6">Exodeoxyribonuclease VII small subunit</fullName>
        <shortName evidence="6">Exonuclease VII small subunit</shortName>
    </alternativeName>
</protein>
<dbReference type="NCBIfam" id="TIGR01280">
    <property type="entry name" value="xseB"/>
    <property type="match status" value="1"/>
</dbReference>
<dbReference type="InterPro" id="IPR003761">
    <property type="entry name" value="Exonuc_VII_S"/>
</dbReference>
<dbReference type="Proteomes" id="UP000430670">
    <property type="component" value="Unassembled WGS sequence"/>
</dbReference>
<dbReference type="InterPro" id="IPR037004">
    <property type="entry name" value="Exonuc_VII_ssu_sf"/>
</dbReference>
<reference evidence="7 8" key="1">
    <citation type="submission" date="2019-11" db="EMBL/GenBank/DDBJ databases">
        <title>Whole-genome sequence of a the green, strictly anaerobic photosynthetic bacterium Heliobacillus mobilis DSM 6151.</title>
        <authorList>
            <person name="Kyndt J.A."/>
            <person name="Meyer T.E."/>
        </authorList>
    </citation>
    <scope>NUCLEOTIDE SEQUENCE [LARGE SCALE GENOMIC DNA]</scope>
    <source>
        <strain evidence="7 8">DSM 6151</strain>
    </source>
</reference>
<dbReference type="AlphaFoldDB" id="A0A6I3SK62"/>
<evidence type="ECO:0000256" key="5">
    <source>
        <dbReference type="ARBA" id="ARBA00022839"/>
    </source>
</evidence>
<evidence type="ECO:0000313" key="7">
    <source>
        <dbReference type="EMBL" id="MTV49328.1"/>
    </source>
</evidence>
<evidence type="ECO:0000256" key="3">
    <source>
        <dbReference type="ARBA" id="ARBA00022722"/>
    </source>
</evidence>
<dbReference type="HAMAP" id="MF_00337">
    <property type="entry name" value="Exonuc_7_S"/>
    <property type="match status" value="1"/>
</dbReference>
<dbReference type="EC" id="3.1.11.6" evidence="6"/>
<evidence type="ECO:0000313" key="8">
    <source>
        <dbReference type="Proteomes" id="UP000430670"/>
    </source>
</evidence>
<comment type="similarity">
    <text evidence="1 6">Belongs to the XseB family.</text>
</comment>
<keyword evidence="5 6" id="KW-0269">Exonuclease</keyword>
<dbReference type="GO" id="GO:0006308">
    <property type="term" value="P:DNA catabolic process"/>
    <property type="evidence" value="ECO:0007669"/>
    <property type="project" value="UniProtKB-UniRule"/>
</dbReference>
<evidence type="ECO:0000256" key="6">
    <source>
        <dbReference type="HAMAP-Rule" id="MF_00337"/>
    </source>
</evidence>
<comment type="subcellular location">
    <subcellularLocation>
        <location evidence="6">Cytoplasm</location>
    </subcellularLocation>
</comment>
<keyword evidence="4 6" id="KW-0378">Hydrolase</keyword>
<sequence length="96" mass="10399">MANQKGKPGLAYEAAIARLEEVVRALETGEVPLDDSLKLFQEGIGLVRHCHLQLDAYEAKVQKLIESPKGVTIIEEPAQPSAETTVAGLFVLEEGE</sequence>
<dbReference type="PANTHER" id="PTHR34137">
    <property type="entry name" value="EXODEOXYRIBONUCLEASE 7 SMALL SUBUNIT"/>
    <property type="match status" value="1"/>
</dbReference>
<name>A0A6I3SK62_HELMO</name>
<comment type="subunit">
    <text evidence="6">Heterooligomer composed of large and small subunits.</text>
</comment>
<gene>
    <name evidence="6 7" type="primary">xseB</name>
    <name evidence="7" type="ORF">GJ688_10095</name>
</gene>
<comment type="catalytic activity">
    <reaction evidence="6">
        <text>Exonucleolytic cleavage in either 5'- to 3'- or 3'- to 5'-direction to yield nucleoside 5'-phosphates.</text>
        <dbReference type="EC" id="3.1.11.6"/>
    </reaction>
</comment>
<dbReference type="SUPFAM" id="SSF116842">
    <property type="entry name" value="XseB-like"/>
    <property type="match status" value="1"/>
</dbReference>
<comment type="function">
    <text evidence="6">Bidirectionally degrades single-stranded DNA into large acid-insoluble oligonucleotides, which are then degraded further into small acid-soluble oligonucleotides.</text>
</comment>
<dbReference type="GO" id="GO:0008855">
    <property type="term" value="F:exodeoxyribonuclease VII activity"/>
    <property type="evidence" value="ECO:0007669"/>
    <property type="project" value="UniProtKB-UniRule"/>
</dbReference>
<keyword evidence="2 6" id="KW-0963">Cytoplasm</keyword>
<comment type="caution">
    <text evidence="7">The sequence shown here is derived from an EMBL/GenBank/DDBJ whole genome shotgun (WGS) entry which is preliminary data.</text>
</comment>
<dbReference type="EMBL" id="WNKU01000010">
    <property type="protein sequence ID" value="MTV49328.1"/>
    <property type="molecule type" value="Genomic_DNA"/>
</dbReference>
<dbReference type="Pfam" id="PF02609">
    <property type="entry name" value="Exonuc_VII_S"/>
    <property type="match status" value="1"/>
</dbReference>
<dbReference type="RefSeq" id="WP_170291854.1">
    <property type="nucleotide sequence ID" value="NZ_WNKU01000010.1"/>
</dbReference>
<evidence type="ECO:0000256" key="4">
    <source>
        <dbReference type="ARBA" id="ARBA00022801"/>
    </source>
</evidence>
<evidence type="ECO:0000256" key="2">
    <source>
        <dbReference type="ARBA" id="ARBA00022490"/>
    </source>
</evidence>
<dbReference type="Gene3D" id="1.10.287.1040">
    <property type="entry name" value="Exonuclease VII, small subunit"/>
    <property type="match status" value="1"/>
</dbReference>